<accession>A0A8B7N5Y5</accession>
<gene>
    <name evidence="3" type="primary">LOC108666615</name>
</gene>
<evidence type="ECO:0000313" key="3">
    <source>
        <dbReference type="RefSeq" id="XP_018009015.1"/>
    </source>
</evidence>
<feature type="region of interest" description="Disordered" evidence="1">
    <location>
        <begin position="383"/>
        <end position="412"/>
    </location>
</feature>
<name>A0A8B7N5Y5_HYAAZ</name>
<organism evidence="2 3">
    <name type="scientific">Hyalella azteca</name>
    <name type="common">Amphipod</name>
    <dbReference type="NCBI Taxonomy" id="294128"/>
    <lineage>
        <taxon>Eukaryota</taxon>
        <taxon>Metazoa</taxon>
        <taxon>Ecdysozoa</taxon>
        <taxon>Arthropoda</taxon>
        <taxon>Crustacea</taxon>
        <taxon>Multicrustacea</taxon>
        <taxon>Malacostraca</taxon>
        <taxon>Eumalacostraca</taxon>
        <taxon>Peracarida</taxon>
        <taxon>Amphipoda</taxon>
        <taxon>Senticaudata</taxon>
        <taxon>Talitrida</taxon>
        <taxon>Talitroidea</taxon>
        <taxon>Hyalellidae</taxon>
        <taxon>Hyalella</taxon>
    </lineage>
</organism>
<dbReference type="AlphaFoldDB" id="A0A8B7N5Y5"/>
<feature type="compositionally biased region" description="Polar residues" evidence="1">
    <location>
        <begin position="208"/>
        <end position="219"/>
    </location>
</feature>
<dbReference type="RefSeq" id="XP_018009015.1">
    <property type="nucleotide sequence ID" value="XM_018153526.2"/>
</dbReference>
<protein>
    <submittedName>
        <fullName evidence="3">Uncharacterized protein LOC108666615</fullName>
    </submittedName>
</protein>
<feature type="compositionally biased region" description="Polar residues" evidence="1">
    <location>
        <begin position="575"/>
        <end position="585"/>
    </location>
</feature>
<proteinExistence type="predicted"/>
<feature type="region of interest" description="Disordered" evidence="1">
    <location>
        <begin position="44"/>
        <end position="125"/>
    </location>
</feature>
<feature type="compositionally biased region" description="Polar residues" evidence="1">
    <location>
        <begin position="391"/>
        <end position="405"/>
    </location>
</feature>
<dbReference type="OrthoDB" id="6382989at2759"/>
<feature type="region of interest" description="Disordered" evidence="1">
    <location>
        <begin position="208"/>
        <end position="227"/>
    </location>
</feature>
<feature type="compositionally biased region" description="Acidic residues" evidence="1">
    <location>
        <begin position="560"/>
        <end position="569"/>
    </location>
</feature>
<dbReference type="Proteomes" id="UP000694843">
    <property type="component" value="Unplaced"/>
</dbReference>
<feature type="compositionally biased region" description="Polar residues" evidence="1">
    <location>
        <begin position="547"/>
        <end position="559"/>
    </location>
</feature>
<evidence type="ECO:0000313" key="2">
    <source>
        <dbReference type="Proteomes" id="UP000694843"/>
    </source>
</evidence>
<dbReference type="KEGG" id="hazt:108666615"/>
<feature type="region of interest" description="Disordered" evidence="1">
    <location>
        <begin position="544"/>
        <end position="605"/>
    </location>
</feature>
<dbReference type="GeneID" id="108666615"/>
<keyword evidence="2" id="KW-1185">Reference proteome</keyword>
<sequence>MATSENEEETLDARLKVAGLWEEGLSLDEKRQYCNFLIESCSSAKRDEQRRQWQQNEELASHDKSSIEPNDAGVKSRKILQKVPAASEEKKKVETSDDTSNESAQSIKTIGGKKQEDVSLESTSADSFHSVNETFSDDSFLNETFSDDSFHSVNETFSDEIEYKDENSKSVDQPAQKQTNVTLDAGEQSLLRANLSCVDSINEVTLTASRGMNNPSPKSSPKDGKYDSNCASSSLFVNMNSRMPSWEIVEKYPQRINDIRFRDLSHYNSASEETRAKMYKEVLESLTKTSYAIAESLREPNKPMPWKRVIKPPRIHEKNDKEISFAAEGAYSLRKRRTAQKHHFVSSSVEEEMDELPEIEQIVQSKDNEWIPRSHTSGRKIKRADKVCQPPKTSSRTPLTECQSSDDGEKRPIATGALPTAKMLCRSPMVNISKPSNKALQPSSVEACGSNVTSKSSTTMSQDEIRAHHLEVLALADRRRLLEESQGSKSRTSNDEGDNSVQCPICTSYFSQGKIESHASSCNGEIITRAQTLQRQLRAHKSYAAKSKTQSSGNVTTIDSDPDDVDETEVLSARATRTNTSNLPRSSGVAEFTPVDGNVINDPRN</sequence>
<reference evidence="3" key="1">
    <citation type="submission" date="2025-08" db="UniProtKB">
        <authorList>
            <consortium name="RefSeq"/>
        </authorList>
    </citation>
    <scope>IDENTIFICATION</scope>
    <source>
        <tissue evidence="3">Whole organism</tissue>
    </source>
</reference>
<evidence type="ECO:0000256" key="1">
    <source>
        <dbReference type="SAM" id="MobiDB-lite"/>
    </source>
</evidence>